<dbReference type="Pfam" id="PF01168">
    <property type="entry name" value="Ala_racemase_N"/>
    <property type="match status" value="1"/>
</dbReference>
<dbReference type="InterPro" id="IPR001608">
    <property type="entry name" value="Ala_racemase_N"/>
</dbReference>
<name>A0A484W5A0_9ENTR</name>
<protein>
    <submittedName>
        <fullName evidence="2">Alanine racemase, catabolic</fullName>
        <ecNumber evidence="2">5.1.1.1</ecNumber>
    </submittedName>
</protein>
<dbReference type="InterPro" id="IPR029066">
    <property type="entry name" value="PLP-binding_barrel"/>
</dbReference>
<dbReference type="GO" id="GO:0008784">
    <property type="term" value="F:alanine racemase activity"/>
    <property type="evidence" value="ECO:0007669"/>
    <property type="project" value="UniProtKB-EC"/>
</dbReference>
<sequence>MNAWASQPERVHTVWQQLRNLKNVGEMTLMAHFADAEKPDGIADAMVRVEQGGGRAGLPALPVKLGGDALACLKRMSDWVRPGIILLRCLTVRPVAGYCQQWPLSGHDAAQ</sequence>
<dbReference type="SUPFAM" id="SSF51419">
    <property type="entry name" value="PLP-binding barrel"/>
    <property type="match status" value="1"/>
</dbReference>
<evidence type="ECO:0000313" key="2">
    <source>
        <dbReference type="EMBL" id="VFS06691.1"/>
    </source>
</evidence>
<evidence type="ECO:0000313" key="3">
    <source>
        <dbReference type="Proteomes" id="UP000351155"/>
    </source>
</evidence>
<gene>
    <name evidence="2" type="primary">dadX_2</name>
    <name evidence="2" type="ORF">NCTC12126_00227</name>
</gene>
<dbReference type="Proteomes" id="UP000351155">
    <property type="component" value="Unassembled WGS sequence"/>
</dbReference>
<dbReference type="EC" id="5.1.1.1" evidence="2"/>
<organism evidence="2 3">
    <name type="scientific">Enterobacter cancerogenus</name>
    <dbReference type="NCBI Taxonomy" id="69218"/>
    <lineage>
        <taxon>Bacteria</taxon>
        <taxon>Pseudomonadati</taxon>
        <taxon>Pseudomonadota</taxon>
        <taxon>Gammaproteobacteria</taxon>
        <taxon>Enterobacterales</taxon>
        <taxon>Enterobacteriaceae</taxon>
        <taxon>Enterobacter</taxon>
        <taxon>Enterobacter cloacae complex</taxon>
    </lineage>
</organism>
<accession>A0A484W5A0</accession>
<feature type="domain" description="Alanine racemase N-terminal" evidence="1">
    <location>
        <begin position="7"/>
        <end position="86"/>
    </location>
</feature>
<dbReference type="AlphaFoldDB" id="A0A484W5A0"/>
<evidence type="ECO:0000259" key="1">
    <source>
        <dbReference type="Pfam" id="PF01168"/>
    </source>
</evidence>
<proteinExistence type="predicted"/>
<reference evidence="2 3" key="1">
    <citation type="submission" date="2019-03" db="EMBL/GenBank/DDBJ databases">
        <authorList>
            <consortium name="Pathogen Informatics"/>
        </authorList>
    </citation>
    <scope>NUCLEOTIDE SEQUENCE [LARGE SCALE GENOMIC DNA]</scope>
    <source>
        <strain evidence="2 3">NCTC12126</strain>
    </source>
</reference>
<dbReference type="EMBL" id="CAADIW010000002">
    <property type="protein sequence ID" value="VFS06691.1"/>
    <property type="molecule type" value="Genomic_DNA"/>
</dbReference>
<keyword evidence="2" id="KW-0413">Isomerase</keyword>